<dbReference type="InterPro" id="IPR001910">
    <property type="entry name" value="Inosine/uridine_hydrolase_dom"/>
</dbReference>
<feature type="domain" description="Inosine/uridine-preferring nucleoside hydrolase" evidence="1">
    <location>
        <begin position="5"/>
        <end position="303"/>
    </location>
</feature>
<evidence type="ECO:0000259" key="1">
    <source>
        <dbReference type="Pfam" id="PF01156"/>
    </source>
</evidence>
<reference evidence="2 3" key="1">
    <citation type="submission" date="2006-06" db="EMBL/GenBank/DDBJ databases">
        <title>Complete sequence of Rubrobacter xylanophilus DSM 9941.</title>
        <authorList>
            <consortium name="US DOE Joint Genome Institute"/>
            <person name="Copeland A."/>
            <person name="Lucas S."/>
            <person name="Lapidus A."/>
            <person name="Barry K."/>
            <person name="Detter J.C."/>
            <person name="Glavina del Rio T."/>
            <person name="Hammon N."/>
            <person name="Israni S."/>
            <person name="Dalin E."/>
            <person name="Tice H."/>
            <person name="Pitluck S."/>
            <person name="Munk A.C."/>
            <person name="Brettin T."/>
            <person name="Bruce D."/>
            <person name="Han C."/>
            <person name="Tapia R."/>
            <person name="Gilna P."/>
            <person name="Schmutz J."/>
            <person name="Larimer F."/>
            <person name="Land M."/>
            <person name="Hauser L."/>
            <person name="Kyrpides N."/>
            <person name="Lykidis A."/>
            <person name="da Costa M.S."/>
            <person name="Rainey F.A."/>
            <person name="Empadinhas N."/>
            <person name="Jolivet E."/>
            <person name="Battista J.R."/>
            <person name="Richardson P."/>
        </authorList>
    </citation>
    <scope>NUCLEOTIDE SEQUENCE [LARGE SCALE GENOMIC DNA]</scope>
    <source>
        <strain evidence="3">DSM 9941 / NBRC 16129 / PRD-1</strain>
    </source>
</reference>
<dbReference type="GO" id="GO:0016799">
    <property type="term" value="F:hydrolase activity, hydrolyzing N-glycosyl compounds"/>
    <property type="evidence" value="ECO:0007669"/>
    <property type="project" value="InterPro"/>
</dbReference>
<dbReference type="InterPro" id="IPR036452">
    <property type="entry name" value="Ribo_hydro-like"/>
</dbReference>
<dbReference type="AlphaFoldDB" id="Q1AUT2"/>
<dbReference type="STRING" id="266117.Rxyl_1896"/>
<dbReference type="InterPro" id="IPR052775">
    <property type="entry name" value="IUN_hydrolase"/>
</dbReference>
<dbReference type="RefSeq" id="WP_011564862.1">
    <property type="nucleotide sequence ID" value="NC_008148.1"/>
</dbReference>
<dbReference type="Pfam" id="PF01156">
    <property type="entry name" value="IU_nuc_hydro"/>
    <property type="match status" value="1"/>
</dbReference>
<keyword evidence="2" id="KW-0378">Hydrolase</keyword>
<accession>Q1AUT2</accession>
<dbReference type="OrthoDB" id="9797882at2"/>
<evidence type="ECO:0000313" key="2">
    <source>
        <dbReference type="EMBL" id="ABG04846.1"/>
    </source>
</evidence>
<dbReference type="Proteomes" id="UP000006637">
    <property type="component" value="Chromosome"/>
</dbReference>
<dbReference type="PhylomeDB" id="Q1AUT2"/>
<proteinExistence type="predicted"/>
<name>Q1AUT2_RUBXD</name>
<dbReference type="EMBL" id="CP000386">
    <property type="protein sequence ID" value="ABG04846.1"/>
    <property type="molecule type" value="Genomic_DNA"/>
</dbReference>
<gene>
    <name evidence="2" type="ordered locus">Rxyl_1896</name>
</gene>
<dbReference type="PANTHER" id="PTHR46190:SF1">
    <property type="entry name" value="SI:CH211-201H21.5"/>
    <property type="match status" value="1"/>
</dbReference>
<sequence length="311" mass="34308">MKRFLVDTDTAGDDVTSLLFALRWPGVSLEGITVVAGNVYLHEALENALYTVEISGRARVPVFPGADRPMLRSLVTAHEVHGEDGMGNSNFPKANQRPEKVHAVDAIVDTADRWSGELEIIAQAPLTNLALAVMKDPDLPKRVRRLWIMGGSNNSLGNITPAAEFNFYVDPEAARIVLGAGFNTTVVPWDVCLKDGVLTRPELAPILKMKTKLSEFYLAVNRAAWEFNRTRVGGVDGITHPDSIMTAMAIDEEVILDRERYFVDVECCGSLTRGYSLVDELRVLGKEANAEVVLRADKAKFKEMLARLLED</sequence>
<dbReference type="SUPFAM" id="SSF53590">
    <property type="entry name" value="Nucleoside hydrolase"/>
    <property type="match status" value="1"/>
</dbReference>
<organism evidence="2 3">
    <name type="scientific">Rubrobacter xylanophilus (strain DSM 9941 / JCM 11954 / NBRC 16129 / PRD-1)</name>
    <dbReference type="NCBI Taxonomy" id="266117"/>
    <lineage>
        <taxon>Bacteria</taxon>
        <taxon>Bacillati</taxon>
        <taxon>Actinomycetota</taxon>
        <taxon>Rubrobacteria</taxon>
        <taxon>Rubrobacterales</taxon>
        <taxon>Rubrobacteraceae</taxon>
        <taxon>Rubrobacter</taxon>
    </lineage>
</organism>
<dbReference type="HOGENOM" id="CLU_036838_11_0_11"/>
<dbReference type="PANTHER" id="PTHR46190">
    <property type="entry name" value="SI:CH211-201H21.5-RELATED"/>
    <property type="match status" value="1"/>
</dbReference>
<dbReference type="Gene3D" id="3.90.245.10">
    <property type="entry name" value="Ribonucleoside hydrolase-like"/>
    <property type="match status" value="1"/>
</dbReference>
<dbReference type="eggNOG" id="COG1957">
    <property type="taxonomic scope" value="Bacteria"/>
</dbReference>
<dbReference type="KEGG" id="rxy:Rxyl_1896"/>
<evidence type="ECO:0000313" key="3">
    <source>
        <dbReference type="Proteomes" id="UP000006637"/>
    </source>
</evidence>
<keyword evidence="3" id="KW-1185">Reference proteome</keyword>
<dbReference type="CDD" id="cd02649">
    <property type="entry name" value="nuc_hydro_CeIAG"/>
    <property type="match status" value="1"/>
</dbReference>
<protein>
    <submittedName>
        <fullName evidence="2">Inosine/uridine-preferring nucleoside hydrolase</fullName>
    </submittedName>
</protein>